<dbReference type="OMA" id="VWFADSI"/>
<comment type="subcellular location">
    <subcellularLocation>
        <location evidence="1">Membrane</location>
        <topology evidence="1">Multi-pass membrane protein</topology>
    </subcellularLocation>
</comment>
<dbReference type="InterPro" id="IPR036259">
    <property type="entry name" value="MFS_trans_sf"/>
</dbReference>
<evidence type="ECO:0000256" key="2">
    <source>
        <dbReference type="ARBA" id="ARBA00022692"/>
    </source>
</evidence>
<feature type="transmembrane region" description="Helical" evidence="5">
    <location>
        <begin position="359"/>
        <end position="381"/>
    </location>
</feature>
<sequence length="552" mass="61187">MSTFTHILKEIGEFGLFQKRLVAALCIPNIFVAFDIISQVFVGFNYPNYCNTDWILDRVDANLTLERQKELTIPVNPDGSFQSCLMFTPVDSDLETIELYGLNETTSCLNGSEFEVPPGTSTIGTEFNLVCDRSMMIEVSQSVHMVGLLIGALVLGAMADRFGRRFVVLLGHQLLFLAGVGAAFSPNVYVYIVLKFMCGFSLSGLIGNGFVIGGEWCESSKFAFCTVVNHSFYPIGLAALSGLAYLIHDWRILQLTLYGPLLIFLPVLFWFLPESARWLMTQGKKEQAMKEVRKAAKVNGREVSQALLDKEIPKRGNILDFFKIAYLRKRMLAMSYIWFGASMMSFGLSLSVGSFGMNIYLTQFIFALVELLARLVTLPLIGRFGRRACQAVSLLLGAIACLGLFVVPKELPVVTTVVAVFGKFASSVSFGILFVYSAELYPTTLRQSGMGLNTMWCRLGGILAPLIKLLSVYHHSLPMLVYGIVAFSAVGLCLLLPETLNTELQDHAQLERMMNGKSKRKATAKAPHCSYDLVTMARLAHTRRAPHVSNHF</sequence>
<feature type="transmembrane region" description="Helical" evidence="5">
    <location>
        <begin position="142"/>
        <end position="159"/>
    </location>
</feature>
<reference evidence="7" key="2">
    <citation type="submission" date="2025-09" db="UniProtKB">
        <authorList>
            <consortium name="Ensembl"/>
        </authorList>
    </citation>
    <scope>IDENTIFICATION</scope>
</reference>
<dbReference type="InterPro" id="IPR011701">
    <property type="entry name" value="MFS"/>
</dbReference>
<reference evidence="7" key="1">
    <citation type="submission" date="2025-08" db="UniProtKB">
        <authorList>
            <consortium name="Ensembl"/>
        </authorList>
    </citation>
    <scope>IDENTIFICATION</scope>
</reference>
<name>A0A3Q2YUM4_HIPCM</name>
<organism evidence="7 8">
    <name type="scientific">Hippocampus comes</name>
    <name type="common">Tiger tail seahorse</name>
    <dbReference type="NCBI Taxonomy" id="109280"/>
    <lineage>
        <taxon>Eukaryota</taxon>
        <taxon>Metazoa</taxon>
        <taxon>Chordata</taxon>
        <taxon>Craniata</taxon>
        <taxon>Vertebrata</taxon>
        <taxon>Euteleostomi</taxon>
        <taxon>Actinopterygii</taxon>
        <taxon>Neopterygii</taxon>
        <taxon>Teleostei</taxon>
        <taxon>Neoteleostei</taxon>
        <taxon>Acanthomorphata</taxon>
        <taxon>Syngnathiaria</taxon>
        <taxon>Syngnathiformes</taxon>
        <taxon>Syngnathoidei</taxon>
        <taxon>Syngnathidae</taxon>
        <taxon>Hippocampus</taxon>
    </lineage>
</organism>
<feature type="transmembrane region" description="Helical" evidence="5">
    <location>
        <begin position="222"/>
        <end position="246"/>
    </location>
</feature>
<keyword evidence="8" id="KW-1185">Reference proteome</keyword>
<dbReference type="Gene3D" id="1.20.1250.20">
    <property type="entry name" value="MFS general substrate transporter like domains"/>
    <property type="match status" value="1"/>
</dbReference>
<evidence type="ECO:0000256" key="1">
    <source>
        <dbReference type="ARBA" id="ARBA00004141"/>
    </source>
</evidence>
<evidence type="ECO:0000259" key="6">
    <source>
        <dbReference type="PROSITE" id="PS50850"/>
    </source>
</evidence>
<dbReference type="PROSITE" id="PS00216">
    <property type="entry name" value="SUGAR_TRANSPORT_1"/>
    <property type="match status" value="1"/>
</dbReference>
<dbReference type="PROSITE" id="PS50850">
    <property type="entry name" value="MFS"/>
    <property type="match status" value="1"/>
</dbReference>
<accession>A0A3Q2YUM4</accession>
<feature type="transmembrane region" description="Helical" evidence="5">
    <location>
        <begin position="388"/>
        <end position="407"/>
    </location>
</feature>
<feature type="transmembrane region" description="Helical" evidence="5">
    <location>
        <begin position="21"/>
        <end position="44"/>
    </location>
</feature>
<dbReference type="PANTHER" id="PTHR24064">
    <property type="entry name" value="SOLUTE CARRIER FAMILY 22 MEMBER"/>
    <property type="match status" value="1"/>
</dbReference>
<evidence type="ECO:0000256" key="4">
    <source>
        <dbReference type="ARBA" id="ARBA00023136"/>
    </source>
</evidence>
<feature type="transmembrane region" description="Helical" evidence="5">
    <location>
        <begin position="331"/>
        <end position="353"/>
    </location>
</feature>
<dbReference type="InterPro" id="IPR005829">
    <property type="entry name" value="Sugar_transporter_CS"/>
</dbReference>
<protein>
    <submittedName>
        <fullName evidence="7">Solute carrier family 22 member 13b</fullName>
    </submittedName>
</protein>
<dbReference type="InterPro" id="IPR020846">
    <property type="entry name" value="MFS_dom"/>
</dbReference>
<dbReference type="Pfam" id="PF07690">
    <property type="entry name" value="MFS_1"/>
    <property type="match status" value="1"/>
</dbReference>
<dbReference type="STRING" id="109280.ENSHCOP00000022532"/>
<dbReference type="GO" id="GO:0022857">
    <property type="term" value="F:transmembrane transporter activity"/>
    <property type="evidence" value="ECO:0007669"/>
    <property type="project" value="InterPro"/>
</dbReference>
<evidence type="ECO:0000256" key="5">
    <source>
        <dbReference type="SAM" id="Phobius"/>
    </source>
</evidence>
<dbReference type="SUPFAM" id="SSF103473">
    <property type="entry name" value="MFS general substrate transporter"/>
    <property type="match status" value="1"/>
</dbReference>
<keyword evidence="4 5" id="KW-0472">Membrane</keyword>
<evidence type="ECO:0000256" key="3">
    <source>
        <dbReference type="ARBA" id="ARBA00022989"/>
    </source>
</evidence>
<feature type="transmembrane region" description="Helical" evidence="5">
    <location>
        <begin position="413"/>
        <end position="436"/>
    </location>
</feature>
<keyword evidence="2 5" id="KW-0812">Transmembrane</keyword>
<evidence type="ECO:0000313" key="7">
    <source>
        <dbReference type="Ensembl" id="ENSHCOP00000022532.1"/>
    </source>
</evidence>
<dbReference type="Proteomes" id="UP000264820">
    <property type="component" value="Unplaced"/>
</dbReference>
<feature type="transmembrane region" description="Helical" evidence="5">
    <location>
        <begin position="190"/>
        <end position="210"/>
    </location>
</feature>
<feature type="transmembrane region" description="Helical" evidence="5">
    <location>
        <begin position="166"/>
        <end position="184"/>
    </location>
</feature>
<feature type="domain" description="Major facilitator superfamily (MFS) profile" evidence="6">
    <location>
        <begin position="84"/>
        <end position="501"/>
    </location>
</feature>
<keyword evidence="3 5" id="KW-1133">Transmembrane helix</keyword>
<evidence type="ECO:0000313" key="8">
    <source>
        <dbReference type="Proteomes" id="UP000264820"/>
    </source>
</evidence>
<proteinExistence type="predicted"/>
<dbReference type="AlphaFoldDB" id="A0A3Q2YUM4"/>
<dbReference type="GeneTree" id="ENSGT00940000154607"/>
<dbReference type="GO" id="GO:0016020">
    <property type="term" value="C:membrane"/>
    <property type="evidence" value="ECO:0007669"/>
    <property type="project" value="UniProtKB-SubCell"/>
</dbReference>
<dbReference type="Ensembl" id="ENSHCOT00000000819.1">
    <property type="protein sequence ID" value="ENSHCOP00000022532.1"/>
    <property type="gene ID" value="ENSHCOG00000010371.1"/>
</dbReference>
<feature type="transmembrane region" description="Helical" evidence="5">
    <location>
        <begin position="456"/>
        <end position="473"/>
    </location>
</feature>
<feature type="transmembrane region" description="Helical" evidence="5">
    <location>
        <begin position="252"/>
        <end position="272"/>
    </location>
</feature>
<feature type="transmembrane region" description="Helical" evidence="5">
    <location>
        <begin position="479"/>
        <end position="497"/>
    </location>
</feature>